<dbReference type="Pfam" id="PF03478">
    <property type="entry name" value="Beta-prop_KIB1-4"/>
    <property type="match status" value="1"/>
</dbReference>
<dbReference type="InterPro" id="IPR005174">
    <property type="entry name" value="KIB1-4_b-propeller"/>
</dbReference>
<accession>R7WAH1</accession>
<evidence type="ECO:0000259" key="1">
    <source>
        <dbReference type="Pfam" id="PF03478"/>
    </source>
</evidence>
<feature type="domain" description="KIB1-4 beta-propeller" evidence="1">
    <location>
        <begin position="60"/>
        <end position="274"/>
    </location>
</feature>
<dbReference type="PANTHER" id="PTHR33110:SF129">
    <property type="entry name" value="DUF295 DOMAIN-CONTAINING PROTEIN"/>
    <property type="match status" value="1"/>
</dbReference>
<reference evidence="2" key="1">
    <citation type="submission" date="2015-06" db="UniProtKB">
        <authorList>
            <consortium name="EnsemblPlants"/>
        </authorList>
    </citation>
    <scope>IDENTIFICATION</scope>
</reference>
<name>R7WAH1_AEGTA</name>
<proteinExistence type="predicted"/>
<dbReference type="PANTHER" id="PTHR33110">
    <property type="entry name" value="F-BOX/KELCH-REPEAT PROTEIN-RELATED"/>
    <property type="match status" value="1"/>
</dbReference>
<dbReference type="AlphaFoldDB" id="R7WAH1"/>
<sequence>MAPHALLRAYVSLKFTCVFSNASYVAPPPISGGPMMNWVASADGTEVRYFTASGPHGPLLQDPLAGGPPTHLPDCNIAGQLREENPSCIIYKDGAVLMYSEHASNLCSIEFRAALLRPGDDKWTFVRRTDIYPSTSGEFCVAYHAGKIFVTMEDNHWHVLTTPSAAVTDDALPRILCDCHGCICEYTYALESRNELLWASVHVHELKEVADGPEKMRWVSKDGLSLSDRILFLGWPNSFAVDASRLGVSGGFAYFVYWDYEGNGLPHEQQHGVFRYNLMDDTIEFVELLPQGWYTEMCTWLVPRPTIATTIQGPAATPRSNNMIRIARIHQGLAATQISNNMIHIANPTWPI</sequence>
<protein>
    <recommendedName>
        <fullName evidence="1">KIB1-4 beta-propeller domain-containing protein</fullName>
    </recommendedName>
</protein>
<evidence type="ECO:0000313" key="2">
    <source>
        <dbReference type="EnsemblPlants" id="EMT16150"/>
    </source>
</evidence>
<organism evidence="2">
    <name type="scientific">Aegilops tauschii</name>
    <name type="common">Tausch's goatgrass</name>
    <name type="synonym">Aegilops squarrosa</name>
    <dbReference type="NCBI Taxonomy" id="37682"/>
    <lineage>
        <taxon>Eukaryota</taxon>
        <taxon>Viridiplantae</taxon>
        <taxon>Streptophyta</taxon>
        <taxon>Embryophyta</taxon>
        <taxon>Tracheophyta</taxon>
        <taxon>Spermatophyta</taxon>
        <taxon>Magnoliopsida</taxon>
        <taxon>Liliopsida</taxon>
        <taxon>Poales</taxon>
        <taxon>Poaceae</taxon>
        <taxon>BOP clade</taxon>
        <taxon>Pooideae</taxon>
        <taxon>Triticodae</taxon>
        <taxon>Triticeae</taxon>
        <taxon>Triticinae</taxon>
        <taxon>Aegilops</taxon>
    </lineage>
</organism>
<dbReference type="EnsemblPlants" id="EMT16150">
    <property type="protein sequence ID" value="EMT16150"/>
    <property type="gene ID" value="F775_20931"/>
</dbReference>